<dbReference type="GeneID" id="34610634"/>
<evidence type="ECO:0000313" key="9">
    <source>
        <dbReference type="Proteomes" id="UP000184188"/>
    </source>
</evidence>
<evidence type="ECO:0000256" key="2">
    <source>
        <dbReference type="ARBA" id="ARBA00022475"/>
    </source>
</evidence>
<evidence type="ECO:0000256" key="3">
    <source>
        <dbReference type="ARBA" id="ARBA00022692"/>
    </source>
</evidence>
<dbReference type="Pfam" id="PF02656">
    <property type="entry name" value="DUF202"/>
    <property type="match status" value="1"/>
</dbReference>
<evidence type="ECO:0000313" key="8">
    <source>
        <dbReference type="EMBL" id="OJJ42772.1"/>
    </source>
</evidence>
<reference evidence="9" key="1">
    <citation type="journal article" date="2017" name="Genome Biol.">
        <title>Comparative genomics reveals high biological diversity and specific adaptations in the industrially and medically important fungal genus Aspergillus.</title>
        <authorList>
            <person name="de Vries R.P."/>
            <person name="Riley R."/>
            <person name="Wiebenga A."/>
            <person name="Aguilar-Osorio G."/>
            <person name="Amillis S."/>
            <person name="Uchima C.A."/>
            <person name="Anderluh G."/>
            <person name="Asadollahi M."/>
            <person name="Askin M."/>
            <person name="Barry K."/>
            <person name="Battaglia E."/>
            <person name="Bayram O."/>
            <person name="Benocci T."/>
            <person name="Braus-Stromeyer S.A."/>
            <person name="Caldana C."/>
            <person name="Canovas D."/>
            <person name="Cerqueira G.C."/>
            <person name="Chen F."/>
            <person name="Chen W."/>
            <person name="Choi C."/>
            <person name="Clum A."/>
            <person name="Dos Santos R.A."/>
            <person name="Damasio A.R."/>
            <person name="Diallinas G."/>
            <person name="Emri T."/>
            <person name="Fekete E."/>
            <person name="Flipphi M."/>
            <person name="Freyberg S."/>
            <person name="Gallo A."/>
            <person name="Gournas C."/>
            <person name="Habgood R."/>
            <person name="Hainaut M."/>
            <person name="Harispe M.L."/>
            <person name="Henrissat B."/>
            <person name="Hilden K.S."/>
            <person name="Hope R."/>
            <person name="Hossain A."/>
            <person name="Karabika E."/>
            <person name="Karaffa L."/>
            <person name="Karanyi Z."/>
            <person name="Krasevec N."/>
            <person name="Kuo A."/>
            <person name="Kusch H."/>
            <person name="LaButti K."/>
            <person name="Lagendijk E.L."/>
            <person name="Lapidus A."/>
            <person name="Levasseur A."/>
            <person name="Lindquist E."/>
            <person name="Lipzen A."/>
            <person name="Logrieco A.F."/>
            <person name="MacCabe A."/>
            <person name="Maekelae M.R."/>
            <person name="Malavazi I."/>
            <person name="Melin P."/>
            <person name="Meyer V."/>
            <person name="Mielnichuk N."/>
            <person name="Miskei M."/>
            <person name="Molnar A.P."/>
            <person name="Mule G."/>
            <person name="Ngan C.Y."/>
            <person name="Orejas M."/>
            <person name="Orosz E."/>
            <person name="Ouedraogo J.P."/>
            <person name="Overkamp K.M."/>
            <person name="Park H.-S."/>
            <person name="Perrone G."/>
            <person name="Piumi F."/>
            <person name="Punt P.J."/>
            <person name="Ram A.F."/>
            <person name="Ramon A."/>
            <person name="Rauscher S."/>
            <person name="Record E."/>
            <person name="Riano-Pachon D.M."/>
            <person name="Robert V."/>
            <person name="Roehrig J."/>
            <person name="Ruller R."/>
            <person name="Salamov A."/>
            <person name="Salih N.S."/>
            <person name="Samson R.A."/>
            <person name="Sandor E."/>
            <person name="Sanguinetti M."/>
            <person name="Schuetze T."/>
            <person name="Sepcic K."/>
            <person name="Shelest E."/>
            <person name="Sherlock G."/>
            <person name="Sophianopoulou V."/>
            <person name="Squina F.M."/>
            <person name="Sun H."/>
            <person name="Susca A."/>
            <person name="Todd R.B."/>
            <person name="Tsang A."/>
            <person name="Unkles S.E."/>
            <person name="van de Wiele N."/>
            <person name="van Rossen-Uffink D."/>
            <person name="Oliveira J.V."/>
            <person name="Vesth T.C."/>
            <person name="Visser J."/>
            <person name="Yu J.-H."/>
            <person name="Zhou M."/>
            <person name="Andersen M.R."/>
            <person name="Archer D.B."/>
            <person name="Baker S.E."/>
            <person name="Benoit I."/>
            <person name="Brakhage A.A."/>
            <person name="Braus G.H."/>
            <person name="Fischer R."/>
            <person name="Frisvad J.C."/>
            <person name="Goldman G.H."/>
            <person name="Houbraken J."/>
            <person name="Oakley B."/>
            <person name="Pocsi I."/>
            <person name="Scazzocchio C."/>
            <person name="Seiboth B."/>
            <person name="vanKuyk P.A."/>
            <person name="Wortman J."/>
            <person name="Dyer P.S."/>
            <person name="Grigoriev I.V."/>
        </authorList>
    </citation>
    <scope>NUCLEOTIDE SEQUENCE [LARGE SCALE GENOMIC DNA]</scope>
    <source>
        <strain evidence="9">CBS 506.65</strain>
    </source>
</reference>
<accession>A0A1L9S6H7</accession>
<proteinExistence type="predicted"/>
<evidence type="ECO:0000256" key="5">
    <source>
        <dbReference type="ARBA" id="ARBA00023136"/>
    </source>
</evidence>
<feature type="transmembrane region" description="Helical" evidence="6">
    <location>
        <begin position="116"/>
        <end position="135"/>
    </location>
</feature>
<dbReference type="OrthoDB" id="199599at2759"/>
<dbReference type="GO" id="GO:0005886">
    <property type="term" value="C:plasma membrane"/>
    <property type="evidence" value="ECO:0007669"/>
    <property type="project" value="UniProtKB-SubCell"/>
</dbReference>
<comment type="subcellular location">
    <subcellularLocation>
        <location evidence="1">Cell membrane</location>
        <topology evidence="1">Multi-pass membrane protein</topology>
    </subcellularLocation>
</comment>
<protein>
    <recommendedName>
        <fullName evidence="7">DUF202 domain-containing protein</fullName>
    </recommendedName>
</protein>
<gene>
    <name evidence="8" type="ORF">ASPZODRAFT_136913</name>
</gene>
<evidence type="ECO:0000256" key="1">
    <source>
        <dbReference type="ARBA" id="ARBA00004651"/>
    </source>
</evidence>
<keyword evidence="2" id="KW-1003">Cell membrane</keyword>
<organism evidence="8 9">
    <name type="scientific">Penicilliopsis zonata CBS 506.65</name>
    <dbReference type="NCBI Taxonomy" id="1073090"/>
    <lineage>
        <taxon>Eukaryota</taxon>
        <taxon>Fungi</taxon>
        <taxon>Dikarya</taxon>
        <taxon>Ascomycota</taxon>
        <taxon>Pezizomycotina</taxon>
        <taxon>Eurotiomycetes</taxon>
        <taxon>Eurotiomycetidae</taxon>
        <taxon>Eurotiales</taxon>
        <taxon>Aspergillaceae</taxon>
        <taxon>Penicilliopsis</taxon>
    </lineage>
</organism>
<dbReference type="InterPro" id="IPR003807">
    <property type="entry name" value="DUF202"/>
</dbReference>
<dbReference type="AlphaFoldDB" id="A0A1L9S6H7"/>
<evidence type="ECO:0000259" key="7">
    <source>
        <dbReference type="Pfam" id="PF02656"/>
    </source>
</evidence>
<evidence type="ECO:0000256" key="6">
    <source>
        <dbReference type="SAM" id="Phobius"/>
    </source>
</evidence>
<feature type="domain" description="DUF202" evidence="7">
    <location>
        <begin position="18"/>
        <end position="108"/>
    </location>
</feature>
<keyword evidence="3 6" id="KW-0812">Transmembrane</keyword>
<evidence type="ECO:0000256" key="4">
    <source>
        <dbReference type="ARBA" id="ARBA00022989"/>
    </source>
</evidence>
<keyword evidence="9" id="KW-1185">Reference proteome</keyword>
<dbReference type="EMBL" id="KV878356">
    <property type="protein sequence ID" value="OJJ42772.1"/>
    <property type="molecule type" value="Genomic_DNA"/>
</dbReference>
<dbReference type="PANTHER" id="PTHR34187">
    <property type="entry name" value="FGR18P"/>
    <property type="match status" value="1"/>
</dbReference>
<keyword evidence="4 6" id="KW-1133">Transmembrane helix</keyword>
<keyword evidence="5 6" id="KW-0472">Membrane</keyword>
<dbReference type="InterPro" id="IPR052053">
    <property type="entry name" value="IM_YidH-like"/>
</dbReference>
<dbReference type="Proteomes" id="UP000184188">
    <property type="component" value="Unassembled WGS sequence"/>
</dbReference>
<dbReference type="VEuPathDB" id="FungiDB:ASPZODRAFT_136913"/>
<feature type="transmembrane region" description="Helical" evidence="6">
    <location>
        <begin position="81"/>
        <end position="104"/>
    </location>
</feature>
<feature type="transmembrane region" description="Helical" evidence="6">
    <location>
        <begin position="27"/>
        <end position="47"/>
    </location>
</feature>
<dbReference type="PANTHER" id="PTHR34187:SF2">
    <property type="entry name" value="DUF202 DOMAIN-CONTAINING PROTEIN"/>
    <property type="match status" value="1"/>
</dbReference>
<name>A0A1L9S6H7_9EURO</name>
<sequence>MFRRLLRQPIANNGSQLRDHQANERTFLSWTRMGLAFAAMGLALGRLSMIDRFFATYEHRNENASNTSNPASKPKFLTEEILLASQVCQVSSVWTFGYGIFRYLSVRHHLLRGQFVPALWGPIIGTGGLLGLWGLTATYSR</sequence>
<dbReference type="RefSeq" id="XP_022577282.1">
    <property type="nucleotide sequence ID" value="XM_022724169.1"/>
</dbReference>